<gene>
    <name evidence="3" type="ORF">A3C90_01570</name>
</gene>
<name>A0A1F6ME14_9BACT</name>
<dbReference type="EMBL" id="MFQE01000059">
    <property type="protein sequence ID" value="OGH69901.1"/>
    <property type="molecule type" value="Genomic_DNA"/>
</dbReference>
<keyword evidence="2" id="KW-1133">Transmembrane helix</keyword>
<evidence type="ECO:0000256" key="1">
    <source>
        <dbReference type="SAM" id="MobiDB-lite"/>
    </source>
</evidence>
<accession>A0A1F6ME14</accession>
<feature type="region of interest" description="Disordered" evidence="1">
    <location>
        <begin position="35"/>
        <end position="56"/>
    </location>
</feature>
<keyword evidence="2" id="KW-0472">Membrane</keyword>
<comment type="caution">
    <text evidence="3">The sequence shown here is derived from an EMBL/GenBank/DDBJ whole genome shotgun (WGS) entry which is preliminary data.</text>
</comment>
<proteinExistence type="predicted"/>
<protein>
    <submittedName>
        <fullName evidence="3">Uncharacterized protein</fullName>
    </submittedName>
</protein>
<sequence>MAKKEKTVPSRTRVRASRAVRKDIAEAVESLPNLIMQEAERSGRQDGLPDVPEPVSPRASAAYPQAGSRWLMWFGVATMSAAVFLLWGWNMKALVSDFGGSKSAEVDLLQRATGDLNSIFSAVAAESADRFENTGAALDEQAIAPETQEQTDKDAVRRTLESVFAGMASSTAATSSR</sequence>
<organism evidence="3 4">
    <name type="scientific">Candidatus Magasanikbacteria bacterium RIFCSPHIGHO2_02_FULL_51_14</name>
    <dbReference type="NCBI Taxonomy" id="1798683"/>
    <lineage>
        <taxon>Bacteria</taxon>
        <taxon>Candidatus Magasanikiibacteriota</taxon>
    </lineage>
</organism>
<dbReference type="AlphaFoldDB" id="A0A1F6ME14"/>
<reference evidence="3 4" key="1">
    <citation type="journal article" date="2016" name="Nat. Commun.">
        <title>Thousands of microbial genomes shed light on interconnected biogeochemical processes in an aquifer system.</title>
        <authorList>
            <person name="Anantharaman K."/>
            <person name="Brown C.T."/>
            <person name="Hug L.A."/>
            <person name="Sharon I."/>
            <person name="Castelle C.J."/>
            <person name="Probst A.J."/>
            <person name="Thomas B.C."/>
            <person name="Singh A."/>
            <person name="Wilkins M.J."/>
            <person name="Karaoz U."/>
            <person name="Brodie E.L."/>
            <person name="Williams K.H."/>
            <person name="Hubbard S.S."/>
            <person name="Banfield J.F."/>
        </authorList>
    </citation>
    <scope>NUCLEOTIDE SEQUENCE [LARGE SCALE GENOMIC DNA]</scope>
</reference>
<feature type="transmembrane region" description="Helical" evidence="2">
    <location>
        <begin position="70"/>
        <end position="89"/>
    </location>
</feature>
<keyword evidence="2" id="KW-0812">Transmembrane</keyword>
<evidence type="ECO:0000313" key="3">
    <source>
        <dbReference type="EMBL" id="OGH69901.1"/>
    </source>
</evidence>
<evidence type="ECO:0000256" key="2">
    <source>
        <dbReference type="SAM" id="Phobius"/>
    </source>
</evidence>
<evidence type="ECO:0000313" key="4">
    <source>
        <dbReference type="Proteomes" id="UP000177457"/>
    </source>
</evidence>
<dbReference type="Proteomes" id="UP000177457">
    <property type="component" value="Unassembled WGS sequence"/>
</dbReference>